<keyword evidence="5" id="KW-0560">Oxidoreductase</keyword>
<dbReference type="GO" id="GO:0046872">
    <property type="term" value="F:metal ion binding"/>
    <property type="evidence" value="ECO:0007669"/>
    <property type="project" value="UniProtKB-KW"/>
</dbReference>
<dbReference type="InterPro" id="IPR017927">
    <property type="entry name" value="FAD-bd_FR_type"/>
</dbReference>
<dbReference type="SUPFAM" id="SSF54292">
    <property type="entry name" value="2Fe-2S ferredoxin-like"/>
    <property type="match status" value="1"/>
</dbReference>
<keyword evidence="11" id="KW-1185">Reference proteome</keyword>
<dbReference type="InterPro" id="IPR036010">
    <property type="entry name" value="2Fe-2S_ferredoxin-like_sf"/>
</dbReference>
<dbReference type="GO" id="GO:0032259">
    <property type="term" value="P:methylation"/>
    <property type="evidence" value="ECO:0007669"/>
    <property type="project" value="UniProtKB-KW"/>
</dbReference>
<dbReference type="SUPFAM" id="SSF52343">
    <property type="entry name" value="Ferredoxin reductase-like, C-terminal NADP-linked domain"/>
    <property type="match status" value="1"/>
</dbReference>
<dbReference type="PATRIC" id="fig|1200352.3.peg.2279"/>
<proteinExistence type="predicted"/>
<dbReference type="InterPro" id="IPR006058">
    <property type="entry name" value="2Fe2S_fd_BS"/>
</dbReference>
<dbReference type="InterPro" id="IPR039261">
    <property type="entry name" value="FNR_nucleotide-bd"/>
</dbReference>
<dbReference type="InterPro" id="IPR017938">
    <property type="entry name" value="Riboflavin_synthase-like_b-brl"/>
</dbReference>
<evidence type="ECO:0000259" key="9">
    <source>
        <dbReference type="PROSITE" id="PS51384"/>
    </source>
</evidence>
<dbReference type="PANTHER" id="PTHR47354">
    <property type="entry name" value="NADH OXIDOREDUCTASE HCR"/>
    <property type="match status" value="1"/>
</dbReference>
<dbReference type="InterPro" id="IPR050415">
    <property type="entry name" value="MRET"/>
</dbReference>
<evidence type="ECO:0000256" key="1">
    <source>
        <dbReference type="ARBA" id="ARBA00001974"/>
    </source>
</evidence>
<dbReference type="HOGENOM" id="CLU_003827_17_0_11"/>
<dbReference type="PROSITE" id="PS51384">
    <property type="entry name" value="FAD_FR"/>
    <property type="match status" value="1"/>
</dbReference>
<dbReference type="SUPFAM" id="SSF63380">
    <property type="entry name" value="Riboflavin synthase domain-like"/>
    <property type="match status" value="1"/>
</dbReference>
<dbReference type="PROSITE" id="PS51085">
    <property type="entry name" value="2FE2S_FER_2"/>
    <property type="match status" value="1"/>
</dbReference>
<dbReference type="eggNOG" id="COG1018">
    <property type="taxonomic scope" value="Bacteria"/>
</dbReference>
<dbReference type="Gene3D" id="3.10.20.30">
    <property type="match status" value="1"/>
</dbReference>
<dbReference type="InterPro" id="IPR001041">
    <property type="entry name" value="2Fe-2S_ferredoxin-type"/>
</dbReference>
<feature type="domain" description="FAD-binding FR-type" evidence="9">
    <location>
        <begin position="11"/>
        <end position="120"/>
    </location>
</feature>
<comment type="cofactor">
    <cofactor evidence="1">
        <name>FAD</name>
        <dbReference type="ChEBI" id="CHEBI:57692"/>
    </cofactor>
</comment>
<protein>
    <submittedName>
        <fullName evidence="10">Vanillate O-demethylase oxidoreductase</fullName>
    </submittedName>
</protein>
<dbReference type="PANTHER" id="PTHR47354:SF1">
    <property type="entry name" value="CARNITINE MONOOXYGENASE REDUCTASE SUBUNIT"/>
    <property type="match status" value="1"/>
</dbReference>
<evidence type="ECO:0000256" key="7">
    <source>
        <dbReference type="ARBA" id="ARBA00023014"/>
    </source>
</evidence>
<keyword evidence="4" id="KW-0479">Metal-binding</keyword>
<dbReference type="STRING" id="1200352.A606_11145"/>
<keyword evidence="10" id="KW-0808">Transferase</keyword>
<keyword evidence="2" id="KW-0285">Flavoprotein</keyword>
<dbReference type="Pfam" id="PF00111">
    <property type="entry name" value="Fer2"/>
    <property type="match status" value="1"/>
</dbReference>
<keyword evidence="7" id="KW-0411">Iron-sulfur</keyword>
<dbReference type="Proteomes" id="UP000014809">
    <property type="component" value="Chromosome"/>
</dbReference>
<dbReference type="PRINTS" id="PR00409">
    <property type="entry name" value="PHDIOXRDTASE"/>
</dbReference>
<dbReference type="GO" id="GO:0016491">
    <property type="term" value="F:oxidoreductase activity"/>
    <property type="evidence" value="ECO:0007669"/>
    <property type="project" value="UniProtKB-KW"/>
</dbReference>
<evidence type="ECO:0000313" key="10">
    <source>
        <dbReference type="EMBL" id="AGP31868.1"/>
    </source>
</evidence>
<keyword evidence="3" id="KW-0001">2Fe-2S</keyword>
<dbReference type="PROSITE" id="PS00197">
    <property type="entry name" value="2FE2S_FER_1"/>
    <property type="match status" value="1"/>
</dbReference>
<evidence type="ECO:0000259" key="8">
    <source>
        <dbReference type="PROSITE" id="PS51085"/>
    </source>
</evidence>
<name>S4XMI8_9CORY</name>
<evidence type="ECO:0000256" key="2">
    <source>
        <dbReference type="ARBA" id="ARBA00022630"/>
    </source>
</evidence>
<dbReference type="GO" id="GO:0051537">
    <property type="term" value="F:2 iron, 2 sulfur cluster binding"/>
    <property type="evidence" value="ECO:0007669"/>
    <property type="project" value="UniProtKB-KW"/>
</dbReference>
<dbReference type="OrthoDB" id="502624at2"/>
<evidence type="ECO:0000256" key="5">
    <source>
        <dbReference type="ARBA" id="ARBA00023002"/>
    </source>
</evidence>
<sequence length="332" mass="34617">MTTRTSTTTRTTTHTPTMLAVVESMSRAGTDVLLIELAPADPDATFPAFTAGAHVDLHLGPVIRQYSLLGDPTAPDATTRWFIAVKHDHDGRGGSTVIHEQLRVGHILEITGPRNHFPLEDTPGRVVLLAGGIGITPLAAMAAACDAVGRPRELHVYASTAEDVPLRGHVSGAVEHLSVDGDSVRTATGLPTGYIPGDQLYICGPGGFIDRAVELAAADGWPEEAVRVERFAPSAASAAASATDGAFEVRLASTGATFPVPEDMSIADVLTDNGVDIELSCEAGMCGACLTGVVDGVPDHRDDVQSPTEHASNTQITLCCSRSLTPSLTLDL</sequence>
<evidence type="ECO:0000313" key="11">
    <source>
        <dbReference type="Proteomes" id="UP000014809"/>
    </source>
</evidence>
<organism evidence="10 11">
    <name type="scientific">Corynebacterium terpenotabidum Y-11</name>
    <dbReference type="NCBI Taxonomy" id="1200352"/>
    <lineage>
        <taxon>Bacteria</taxon>
        <taxon>Bacillati</taxon>
        <taxon>Actinomycetota</taxon>
        <taxon>Actinomycetes</taxon>
        <taxon>Mycobacteriales</taxon>
        <taxon>Corynebacteriaceae</taxon>
        <taxon>Corynebacterium</taxon>
    </lineage>
</organism>
<evidence type="ECO:0000256" key="4">
    <source>
        <dbReference type="ARBA" id="ARBA00022723"/>
    </source>
</evidence>
<dbReference type="AlphaFoldDB" id="S4XMI8"/>
<reference evidence="10 11" key="1">
    <citation type="submission" date="2012-06" db="EMBL/GenBank/DDBJ databases">
        <title>Complete genome sequence of Corynebacterium terpenotabidum Y-11 (=DSM 44721).</title>
        <authorList>
            <person name="Ruckert C."/>
            <person name="Albersmeier A."/>
            <person name="Al-Dilaimi A."/>
            <person name="Szczepanowski R."/>
            <person name="Kalinowski J."/>
        </authorList>
    </citation>
    <scope>NUCLEOTIDE SEQUENCE [LARGE SCALE GENOMIC DNA]</scope>
    <source>
        <strain evidence="10 11">Y-11</strain>
    </source>
</reference>
<keyword evidence="6" id="KW-0408">Iron</keyword>
<dbReference type="EMBL" id="CP003696">
    <property type="protein sequence ID" value="AGP31868.1"/>
    <property type="molecule type" value="Genomic_DNA"/>
</dbReference>
<dbReference type="RefSeq" id="WP_020442217.1">
    <property type="nucleotide sequence ID" value="NC_021663.1"/>
</dbReference>
<dbReference type="CDD" id="cd00207">
    <property type="entry name" value="fer2"/>
    <property type="match status" value="1"/>
</dbReference>
<dbReference type="CDD" id="cd06185">
    <property type="entry name" value="PDR_like"/>
    <property type="match status" value="1"/>
</dbReference>
<keyword evidence="10" id="KW-0489">Methyltransferase</keyword>
<dbReference type="GO" id="GO:0008168">
    <property type="term" value="F:methyltransferase activity"/>
    <property type="evidence" value="ECO:0007669"/>
    <property type="project" value="UniProtKB-KW"/>
</dbReference>
<evidence type="ECO:0000256" key="6">
    <source>
        <dbReference type="ARBA" id="ARBA00023004"/>
    </source>
</evidence>
<accession>S4XMI8</accession>
<dbReference type="KEGG" id="cter:A606_11145"/>
<evidence type="ECO:0000256" key="3">
    <source>
        <dbReference type="ARBA" id="ARBA00022714"/>
    </source>
</evidence>
<dbReference type="InterPro" id="IPR012675">
    <property type="entry name" value="Beta-grasp_dom_sf"/>
</dbReference>
<feature type="domain" description="2Fe-2S ferredoxin-type" evidence="8">
    <location>
        <begin position="247"/>
        <end position="332"/>
    </location>
</feature>
<gene>
    <name evidence="10" type="ORF">A606_11145</name>
</gene>
<dbReference type="Gene3D" id="3.40.50.80">
    <property type="entry name" value="Nucleotide-binding domain of ferredoxin-NADP reductase (FNR) module"/>
    <property type="match status" value="1"/>
</dbReference>
<dbReference type="Gene3D" id="2.40.30.10">
    <property type="entry name" value="Translation factors"/>
    <property type="match status" value="1"/>
</dbReference>